<dbReference type="EMBL" id="JACYNR010000046">
    <property type="protein sequence ID" value="MBD8129220.1"/>
    <property type="molecule type" value="Genomic_DNA"/>
</dbReference>
<keyword evidence="2" id="KW-1185">Reference proteome</keyword>
<proteinExistence type="predicted"/>
<protein>
    <submittedName>
        <fullName evidence="1">ParB/RepB/Spo0J family partition protein</fullName>
    </submittedName>
</protein>
<gene>
    <name evidence="1" type="ORF">IFT41_24305</name>
</gene>
<accession>A0ACC5PYS5</accession>
<reference evidence="1 2" key="1">
    <citation type="journal article" date="2020" name="FEMS Microbiol. Ecol.">
        <title>Temporal dynamics of bacterial communities during seed development and maturation.</title>
        <authorList>
            <person name="Chesneau G."/>
            <person name="Torres-Cortes G."/>
            <person name="Briand M."/>
            <person name="Darrasse A."/>
            <person name="Preveaux A."/>
            <person name="Marais C."/>
            <person name="Jacques M.A."/>
            <person name="Shade A."/>
            <person name="Barret M."/>
        </authorList>
    </citation>
    <scope>NUCLEOTIDE SEQUENCE [LARGE SCALE GENOMIC DNA]</scope>
    <source>
        <strain evidence="1 2">CFBP13709</strain>
    </source>
</reference>
<sequence>MAKDFKKMIGGKKPENSLISGLVRGNHSKGEKYSLSLVPHDQIYSVAQPRKKFKNIEALAATMKGGKQLQPITVYPADSDGRYQIKFGERRWRASVLNDEPVWVQIVNRDEKASDTLSADALELRVQQVNENIQREELIPLELANEFGQWQTEFGLKTNQIAAHIGKSPAFVSKHLKLLEMPQAVMQLLEDEVVSYIETLNILTDIFKLDESEGMQLVELARSKGELTRTIAQQRLKILKDAAKDKSGSPDNLDTSSGSDSNPGPVLPDADDERPDAGNIQPVAGKAPSTGGEEQTGAGELPHLSDDASSLRDTHSDDGHIKPAAGNDSLAGQQSETSHSGNESQPSSAAADNPESTDDGVSSQNTASAVPPDNSKSAVPAPAKVVFYVKIDDAVYELVDKPSVIENGEVFIFCRENKDSPEMQVPISECTLHDASLTN</sequence>
<organism evidence="1 2">
    <name type="scientific">Enterobacter agglomerans</name>
    <name type="common">Erwinia herbicola</name>
    <name type="synonym">Pantoea agglomerans</name>
    <dbReference type="NCBI Taxonomy" id="549"/>
    <lineage>
        <taxon>Bacteria</taxon>
        <taxon>Pseudomonadati</taxon>
        <taxon>Pseudomonadota</taxon>
        <taxon>Gammaproteobacteria</taxon>
        <taxon>Enterobacterales</taxon>
        <taxon>Erwiniaceae</taxon>
        <taxon>Pantoea</taxon>
        <taxon>Pantoea agglomerans group</taxon>
    </lineage>
</organism>
<name>A0ACC5PYS5_ENTAG</name>
<dbReference type="Proteomes" id="UP000610459">
    <property type="component" value="Unassembled WGS sequence"/>
</dbReference>
<evidence type="ECO:0000313" key="2">
    <source>
        <dbReference type="Proteomes" id="UP000610459"/>
    </source>
</evidence>
<evidence type="ECO:0000313" key="1">
    <source>
        <dbReference type="EMBL" id="MBD8129220.1"/>
    </source>
</evidence>
<comment type="caution">
    <text evidence="1">The sequence shown here is derived from an EMBL/GenBank/DDBJ whole genome shotgun (WGS) entry which is preliminary data.</text>
</comment>